<evidence type="ECO:0008006" key="3">
    <source>
        <dbReference type="Google" id="ProtNLM"/>
    </source>
</evidence>
<dbReference type="InterPro" id="IPR002554">
    <property type="entry name" value="PP2A_B56"/>
</dbReference>
<accession>A0AAD8L7L9</accession>
<keyword evidence="2" id="KW-1185">Reference proteome</keyword>
<reference evidence="1" key="1">
    <citation type="journal article" date="2023" name="bioRxiv">
        <title>Improved chromosome-level genome assembly for marigold (Tagetes erecta).</title>
        <authorList>
            <person name="Jiang F."/>
            <person name="Yuan L."/>
            <person name="Wang S."/>
            <person name="Wang H."/>
            <person name="Xu D."/>
            <person name="Wang A."/>
            <person name="Fan W."/>
        </authorList>
    </citation>
    <scope>NUCLEOTIDE SEQUENCE</scope>
    <source>
        <strain evidence="1">WSJ</strain>
        <tissue evidence="1">Leaf</tissue>
    </source>
</reference>
<comment type="caution">
    <text evidence="1">The sequence shown here is derived from an EMBL/GenBank/DDBJ whole genome shotgun (WGS) entry which is preliminary data.</text>
</comment>
<dbReference type="InterPro" id="IPR011989">
    <property type="entry name" value="ARM-like"/>
</dbReference>
<dbReference type="GO" id="GO:0007165">
    <property type="term" value="P:signal transduction"/>
    <property type="evidence" value="ECO:0007669"/>
    <property type="project" value="InterPro"/>
</dbReference>
<evidence type="ECO:0000313" key="1">
    <source>
        <dbReference type="EMBL" id="KAK1435729.1"/>
    </source>
</evidence>
<dbReference type="GO" id="GO:0019888">
    <property type="term" value="F:protein phosphatase regulator activity"/>
    <property type="evidence" value="ECO:0007669"/>
    <property type="project" value="InterPro"/>
</dbReference>
<dbReference type="FunFam" id="1.25.10.10:FF:000331">
    <property type="entry name" value="Phosphoprotein phosphatase, putative"/>
    <property type="match status" value="1"/>
</dbReference>
<name>A0AAD8L7L9_TARER</name>
<dbReference type="GO" id="GO:0000159">
    <property type="term" value="C:protein phosphatase type 2A complex"/>
    <property type="evidence" value="ECO:0007669"/>
    <property type="project" value="InterPro"/>
</dbReference>
<evidence type="ECO:0000313" key="2">
    <source>
        <dbReference type="Proteomes" id="UP001229421"/>
    </source>
</evidence>
<dbReference type="InterPro" id="IPR016024">
    <property type="entry name" value="ARM-type_fold"/>
</dbReference>
<gene>
    <name evidence="1" type="ORF">QVD17_01496</name>
</gene>
<dbReference type="AlphaFoldDB" id="A0AAD8L7L9"/>
<dbReference type="PANTHER" id="PTHR10257">
    <property type="entry name" value="SERINE/THREONINE PROTEIN PHOSPHATASE 2A PP2A REGULATORY SUBUNIT B"/>
    <property type="match status" value="1"/>
</dbReference>
<organism evidence="1 2">
    <name type="scientific">Tagetes erecta</name>
    <name type="common">African marigold</name>
    <dbReference type="NCBI Taxonomy" id="13708"/>
    <lineage>
        <taxon>Eukaryota</taxon>
        <taxon>Viridiplantae</taxon>
        <taxon>Streptophyta</taxon>
        <taxon>Embryophyta</taxon>
        <taxon>Tracheophyta</taxon>
        <taxon>Spermatophyta</taxon>
        <taxon>Magnoliopsida</taxon>
        <taxon>eudicotyledons</taxon>
        <taxon>Gunneridae</taxon>
        <taxon>Pentapetalae</taxon>
        <taxon>asterids</taxon>
        <taxon>campanulids</taxon>
        <taxon>Asterales</taxon>
        <taxon>Asteraceae</taxon>
        <taxon>Asteroideae</taxon>
        <taxon>Heliantheae alliance</taxon>
        <taxon>Tageteae</taxon>
        <taxon>Tagetes</taxon>
    </lineage>
</organism>
<dbReference type="Proteomes" id="UP001229421">
    <property type="component" value="Unassembled WGS sequence"/>
</dbReference>
<dbReference type="PANTHER" id="PTHR10257:SF28">
    <property type="entry name" value="SERINE_THREONINE PROTEIN PHOSPHATASE 2A REGULATORY SUBUNIT"/>
    <property type="match status" value="1"/>
</dbReference>
<dbReference type="EMBL" id="JAUHHV010000001">
    <property type="protein sequence ID" value="KAK1435729.1"/>
    <property type="molecule type" value="Genomic_DNA"/>
</dbReference>
<dbReference type="Gene3D" id="1.25.10.10">
    <property type="entry name" value="Leucine-rich Repeat Variant"/>
    <property type="match status" value="1"/>
</dbReference>
<dbReference type="SUPFAM" id="SSF48371">
    <property type="entry name" value="ARM repeat"/>
    <property type="match status" value="1"/>
</dbReference>
<proteinExistence type="predicted"/>
<dbReference type="Pfam" id="PF01603">
    <property type="entry name" value="B56"/>
    <property type="match status" value="1"/>
</dbReference>
<sequence length="461" mass="53302">MKKKTIQRYSKHHKSDTLWITKTYSHHMNMLAQRNHHKTTIKPSPGKSTTLQYLFDLDSKCFTTQNNKNTTQSSDSRDEELALIIKYCSESRSGDQESALKRLKLTQLLSIIKTSVTPVSDLTLDMLFKMVASNLFRPLPPPSSTMCSTIPFDDDDIVTVPSAAWAYLQIVYDILLRLIIKIDVKSVQGESSDGSRNSNQGPATGEQFITRNFILNLLTLFNSDDHRERDAVKNIVHRIYSKFTFYRSFMRKSMTDVLLHFIYETDHRQNGIGEILEIWGSIINGFTVPLKEQHKVFLSRVLIPLHKPKNMTVYHRQLVYCVSQFVQKESKLGGLVIGKILKYWPVTNCQKEVLLIGELEEIVENVDRLQYLRVDVALWTRIAKCVKSDNSQVAERALYVWNNEQFMKVASEDIEKVFHLLVEAVETNLRFHWSENVQQLTQNVKILLQEHDALLYEKCLG</sequence>
<protein>
    <recommendedName>
        <fullName evidence="3">Serine/threonine protein phosphatase 2A regulatory subunit</fullName>
    </recommendedName>
</protein>